<keyword evidence="1" id="KW-0812">Transmembrane</keyword>
<keyword evidence="1" id="KW-0472">Membrane</keyword>
<accession>A0A9W4XRH7</accession>
<evidence type="ECO:0000313" key="3">
    <source>
        <dbReference type="Proteomes" id="UP001152607"/>
    </source>
</evidence>
<name>A0A9W4XRH7_9PLEO</name>
<comment type="caution">
    <text evidence="2">The sequence shown here is derived from an EMBL/GenBank/DDBJ whole genome shotgun (WGS) entry which is preliminary data.</text>
</comment>
<gene>
    <name evidence="2" type="ORF">PDIGIT_LOCUS7920</name>
</gene>
<evidence type="ECO:0000256" key="1">
    <source>
        <dbReference type="SAM" id="Phobius"/>
    </source>
</evidence>
<proteinExistence type="predicted"/>
<evidence type="ECO:0000313" key="2">
    <source>
        <dbReference type="EMBL" id="CAI6334851.1"/>
    </source>
</evidence>
<protein>
    <submittedName>
        <fullName evidence="2">Uncharacterized protein</fullName>
    </submittedName>
</protein>
<organism evidence="2 3">
    <name type="scientific">Periconia digitata</name>
    <dbReference type="NCBI Taxonomy" id="1303443"/>
    <lineage>
        <taxon>Eukaryota</taxon>
        <taxon>Fungi</taxon>
        <taxon>Dikarya</taxon>
        <taxon>Ascomycota</taxon>
        <taxon>Pezizomycotina</taxon>
        <taxon>Dothideomycetes</taxon>
        <taxon>Pleosporomycetidae</taxon>
        <taxon>Pleosporales</taxon>
        <taxon>Massarineae</taxon>
        <taxon>Periconiaceae</taxon>
        <taxon>Periconia</taxon>
    </lineage>
</organism>
<feature type="transmembrane region" description="Helical" evidence="1">
    <location>
        <begin position="45"/>
        <end position="68"/>
    </location>
</feature>
<dbReference type="AlphaFoldDB" id="A0A9W4XRH7"/>
<reference evidence="2" key="1">
    <citation type="submission" date="2023-01" db="EMBL/GenBank/DDBJ databases">
        <authorList>
            <person name="Van Ghelder C."/>
            <person name="Rancurel C."/>
        </authorList>
    </citation>
    <scope>NUCLEOTIDE SEQUENCE</scope>
    <source>
        <strain evidence="2">CNCM I-4278</strain>
    </source>
</reference>
<dbReference type="EMBL" id="CAOQHR010000005">
    <property type="protein sequence ID" value="CAI6334851.1"/>
    <property type="molecule type" value="Genomic_DNA"/>
</dbReference>
<keyword evidence="3" id="KW-1185">Reference proteome</keyword>
<dbReference type="Proteomes" id="UP001152607">
    <property type="component" value="Unassembled WGS sequence"/>
</dbReference>
<keyword evidence="1" id="KW-1133">Transmembrane helix</keyword>
<sequence>MYLVGTVHLIARMLCQSRTWVPAERPTCAMSIIEFDVFNLFKSGWIAYVLCMLGEVGYMALSPVCASYHEFKPW</sequence>